<evidence type="ECO:0000313" key="3">
    <source>
        <dbReference type="Proteomes" id="UP000828390"/>
    </source>
</evidence>
<feature type="region of interest" description="Disordered" evidence="1">
    <location>
        <begin position="1"/>
        <end position="52"/>
    </location>
</feature>
<reference evidence="2" key="2">
    <citation type="submission" date="2020-11" db="EMBL/GenBank/DDBJ databases">
        <authorList>
            <person name="McCartney M.A."/>
            <person name="Auch B."/>
            <person name="Kono T."/>
            <person name="Mallez S."/>
            <person name="Becker A."/>
            <person name="Gohl D.M."/>
            <person name="Silverstein K.A.T."/>
            <person name="Koren S."/>
            <person name="Bechman K.B."/>
            <person name="Herman A."/>
            <person name="Abrahante J.E."/>
            <person name="Garbe J."/>
        </authorList>
    </citation>
    <scope>NUCLEOTIDE SEQUENCE</scope>
    <source>
        <strain evidence="2">Duluth1</strain>
        <tissue evidence="2">Whole animal</tissue>
    </source>
</reference>
<gene>
    <name evidence="2" type="ORF">DPMN_107101</name>
</gene>
<keyword evidence="3" id="KW-1185">Reference proteome</keyword>
<protein>
    <submittedName>
        <fullName evidence="2">Uncharacterized protein</fullName>
    </submittedName>
</protein>
<evidence type="ECO:0000256" key="1">
    <source>
        <dbReference type="SAM" id="MobiDB-lite"/>
    </source>
</evidence>
<organism evidence="2 3">
    <name type="scientific">Dreissena polymorpha</name>
    <name type="common">Zebra mussel</name>
    <name type="synonym">Mytilus polymorpha</name>
    <dbReference type="NCBI Taxonomy" id="45954"/>
    <lineage>
        <taxon>Eukaryota</taxon>
        <taxon>Metazoa</taxon>
        <taxon>Spiralia</taxon>
        <taxon>Lophotrochozoa</taxon>
        <taxon>Mollusca</taxon>
        <taxon>Bivalvia</taxon>
        <taxon>Autobranchia</taxon>
        <taxon>Heteroconchia</taxon>
        <taxon>Euheterodonta</taxon>
        <taxon>Imparidentia</taxon>
        <taxon>Neoheterodontei</taxon>
        <taxon>Myida</taxon>
        <taxon>Dreissenoidea</taxon>
        <taxon>Dreissenidae</taxon>
        <taxon>Dreissena</taxon>
    </lineage>
</organism>
<name>A0A9D4K6B4_DREPO</name>
<dbReference type="EMBL" id="JAIWYP010000004">
    <property type="protein sequence ID" value="KAH3833785.1"/>
    <property type="molecule type" value="Genomic_DNA"/>
</dbReference>
<accession>A0A9D4K6B4</accession>
<dbReference type="AlphaFoldDB" id="A0A9D4K6B4"/>
<feature type="compositionally biased region" description="Acidic residues" evidence="1">
    <location>
        <begin position="1"/>
        <end position="18"/>
    </location>
</feature>
<comment type="caution">
    <text evidence="2">The sequence shown here is derived from an EMBL/GenBank/DDBJ whole genome shotgun (WGS) entry which is preliminary data.</text>
</comment>
<evidence type="ECO:0000313" key="2">
    <source>
        <dbReference type="EMBL" id="KAH3833785.1"/>
    </source>
</evidence>
<sequence length="52" mass="5803">METDGSGEDDDSDLDTDPDWQSGNTPGWLKPKTKRRRTDLFKQKSVSASSCL</sequence>
<reference evidence="2" key="1">
    <citation type="journal article" date="2019" name="bioRxiv">
        <title>The Genome of the Zebra Mussel, Dreissena polymorpha: A Resource for Invasive Species Research.</title>
        <authorList>
            <person name="McCartney M.A."/>
            <person name="Auch B."/>
            <person name="Kono T."/>
            <person name="Mallez S."/>
            <person name="Zhang Y."/>
            <person name="Obille A."/>
            <person name="Becker A."/>
            <person name="Abrahante J.E."/>
            <person name="Garbe J."/>
            <person name="Badalamenti J.P."/>
            <person name="Herman A."/>
            <person name="Mangelson H."/>
            <person name="Liachko I."/>
            <person name="Sullivan S."/>
            <person name="Sone E.D."/>
            <person name="Koren S."/>
            <person name="Silverstein K.A.T."/>
            <person name="Beckman K.B."/>
            <person name="Gohl D.M."/>
        </authorList>
    </citation>
    <scope>NUCLEOTIDE SEQUENCE</scope>
    <source>
        <strain evidence="2">Duluth1</strain>
        <tissue evidence="2">Whole animal</tissue>
    </source>
</reference>
<dbReference type="Proteomes" id="UP000828390">
    <property type="component" value="Unassembled WGS sequence"/>
</dbReference>
<proteinExistence type="predicted"/>